<gene>
    <name evidence="1" type="ORF">HOLleu_19430</name>
</gene>
<dbReference type="PANTHER" id="PTHR35450:SF2">
    <property type="entry name" value="REVERSE TRANSCRIPTASE DOMAIN-CONTAINING PROTEIN"/>
    <property type="match status" value="1"/>
</dbReference>
<dbReference type="Proteomes" id="UP001152320">
    <property type="component" value="Chromosome 9"/>
</dbReference>
<evidence type="ECO:0000313" key="1">
    <source>
        <dbReference type="EMBL" id="KAJ8035681.1"/>
    </source>
</evidence>
<dbReference type="EMBL" id="JAIZAY010000009">
    <property type="protein sequence ID" value="KAJ8035681.1"/>
    <property type="molecule type" value="Genomic_DNA"/>
</dbReference>
<evidence type="ECO:0000313" key="2">
    <source>
        <dbReference type="Proteomes" id="UP001152320"/>
    </source>
</evidence>
<dbReference type="PANTHER" id="PTHR35450">
    <property type="entry name" value="REVERSE TRANSCRIPTASE DOMAIN-CONTAINING PROTEIN"/>
    <property type="match status" value="1"/>
</dbReference>
<comment type="caution">
    <text evidence="1">The sequence shown here is derived from an EMBL/GenBank/DDBJ whole genome shotgun (WGS) entry which is preliminary data.</text>
</comment>
<sequence>MCREVDETVSHIVAGCQTLAGTEYLKKHDSVAAALHLEICRHYRIPTTERQPWLHKPEAVTETEQVKVLWYFEIKTDRIVTARRPDLIVIDKQEKTAKIIDVAFPLDKNVRDEEVQKGQM</sequence>
<dbReference type="OrthoDB" id="6747990at2759"/>
<dbReference type="AlphaFoldDB" id="A0A9Q1BZ94"/>
<reference evidence="1" key="1">
    <citation type="submission" date="2021-10" db="EMBL/GenBank/DDBJ databases">
        <title>Tropical sea cucumber genome reveals ecological adaptation and Cuvierian tubules defense mechanism.</title>
        <authorList>
            <person name="Chen T."/>
        </authorList>
    </citation>
    <scope>NUCLEOTIDE SEQUENCE</scope>
    <source>
        <strain evidence="1">Nanhai2018</strain>
        <tissue evidence="1">Muscle</tissue>
    </source>
</reference>
<name>A0A9Q1BZ94_HOLLE</name>
<protein>
    <submittedName>
        <fullName evidence="1">Uncharacterized protein</fullName>
    </submittedName>
</protein>
<keyword evidence="2" id="KW-1185">Reference proteome</keyword>
<accession>A0A9Q1BZ94</accession>
<organism evidence="1 2">
    <name type="scientific">Holothuria leucospilota</name>
    <name type="common">Black long sea cucumber</name>
    <name type="synonym">Mertensiothuria leucospilota</name>
    <dbReference type="NCBI Taxonomy" id="206669"/>
    <lineage>
        <taxon>Eukaryota</taxon>
        <taxon>Metazoa</taxon>
        <taxon>Echinodermata</taxon>
        <taxon>Eleutherozoa</taxon>
        <taxon>Echinozoa</taxon>
        <taxon>Holothuroidea</taxon>
        <taxon>Aspidochirotacea</taxon>
        <taxon>Aspidochirotida</taxon>
        <taxon>Holothuriidae</taxon>
        <taxon>Holothuria</taxon>
    </lineage>
</organism>
<proteinExistence type="predicted"/>